<name>A0A540N8F2_MALBA</name>
<gene>
    <name evidence="2" type="ORF">C1H46_006974</name>
</gene>
<protein>
    <submittedName>
        <fullName evidence="2">Uncharacterized protein</fullName>
    </submittedName>
</protein>
<dbReference type="EMBL" id="VIEB01000087">
    <property type="protein sequence ID" value="TQE07321.1"/>
    <property type="molecule type" value="Genomic_DNA"/>
</dbReference>
<comment type="caution">
    <text evidence="2">The sequence shown here is derived from an EMBL/GenBank/DDBJ whole genome shotgun (WGS) entry which is preliminary data.</text>
</comment>
<evidence type="ECO:0000313" key="2">
    <source>
        <dbReference type="EMBL" id="TQE07321.1"/>
    </source>
</evidence>
<keyword evidence="3" id="KW-1185">Reference proteome</keyword>
<reference evidence="2 3" key="1">
    <citation type="journal article" date="2019" name="G3 (Bethesda)">
        <title>Sequencing of a Wild Apple (Malus baccata) Genome Unravels the Differences Between Cultivated and Wild Apple Species Regarding Disease Resistance and Cold Tolerance.</title>
        <authorList>
            <person name="Chen X."/>
        </authorList>
    </citation>
    <scope>NUCLEOTIDE SEQUENCE [LARGE SCALE GENOMIC DNA]</scope>
    <source>
        <strain evidence="3">cv. Shandingzi</strain>
        <tissue evidence="2">Leaves</tissue>
    </source>
</reference>
<sequence>METFLRQLPHGRAIDLNNEDTSFMDQVWDNVLKMRASIKNPRKSLRFKERARLSRLQDHRKNIKDTHQFRKPGRPGTTKNGWPRSKHTDLRNCSKSTPWEPIENPRSTPNPMFGKKTFSQGQPHITFNHFISTIYPLELSSKITTHK</sequence>
<dbReference type="Proteomes" id="UP000315295">
    <property type="component" value="Unassembled WGS sequence"/>
</dbReference>
<evidence type="ECO:0000256" key="1">
    <source>
        <dbReference type="SAM" id="MobiDB-lite"/>
    </source>
</evidence>
<evidence type="ECO:0000313" key="3">
    <source>
        <dbReference type="Proteomes" id="UP000315295"/>
    </source>
</evidence>
<dbReference type="AlphaFoldDB" id="A0A540N8F2"/>
<feature type="region of interest" description="Disordered" evidence="1">
    <location>
        <begin position="58"/>
        <end position="120"/>
    </location>
</feature>
<proteinExistence type="predicted"/>
<organism evidence="2 3">
    <name type="scientific">Malus baccata</name>
    <name type="common">Siberian crab apple</name>
    <name type="synonym">Pyrus baccata</name>
    <dbReference type="NCBI Taxonomy" id="106549"/>
    <lineage>
        <taxon>Eukaryota</taxon>
        <taxon>Viridiplantae</taxon>
        <taxon>Streptophyta</taxon>
        <taxon>Embryophyta</taxon>
        <taxon>Tracheophyta</taxon>
        <taxon>Spermatophyta</taxon>
        <taxon>Magnoliopsida</taxon>
        <taxon>eudicotyledons</taxon>
        <taxon>Gunneridae</taxon>
        <taxon>Pentapetalae</taxon>
        <taxon>rosids</taxon>
        <taxon>fabids</taxon>
        <taxon>Rosales</taxon>
        <taxon>Rosaceae</taxon>
        <taxon>Amygdaloideae</taxon>
        <taxon>Maleae</taxon>
        <taxon>Malus</taxon>
    </lineage>
</organism>
<accession>A0A540N8F2</accession>
<feature type="compositionally biased region" description="Basic and acidic residues" evidence="1">
    <location>
        <begin position="58"/>
        <end position="68"/>
    </location>
</feature>